<feature type="transmembrane region" description="Helical" evidence="11">
    <location>
        <begin position="44"/>
        <end position="63"/>
    </location>
</feature>
<dbReference type="EMBL" id="JGYQ01000002">
    <property type="protein sequence ID" value="KFI49189.1"/>
    <property type="molecule type" value="Genomic_DNA"/>
</dbReference>
<keyword evidence="5 11" id="KW-0812">Transmembrane</keyword>
<evidence type="ECO:0000256" key="8">
    <source>
        <dbReference type="ARBA" id="ARBA00023010"/>
    </source>
</evidence>
<dbReference type="GO" id="GO:0005886">
    <property type="term" value="C:plasma membrane"/>
    <property type="evidence" value="ECO:0007669"/>
    <property type="project" value="UniProtKB-SubCell"/>
</dbReference>
<evidence type="ECO:0000256" key="1">
    <source>
        <dbReference type="ARBA" id="ARBA00004162"/>
    </source>
</evidence>
<evidence type="ECO:0000256" key="2">
    <source>
        <dbReference type="ARBA" id="ARBA00006742"/>
    </source>
</evidence>
<evidence type="ECO:0000256" key="4">
    <source>
        <dbReference type="ARBA" id="ARBA00022475"/>
    </source>
</evidence>
<comment type="subcellular location">
    <subcellularLocation>
        <location evidence="1">Cell membrane</location>
        <topology evidence="1">Single-pass membrane protein</topology>
    </subcellularLocation>
</comment>
<accession>A0A086ZRN9</accession>
<comment type="similarity">
    <text evidence="2">Belongs to the YajC family.</text>
</comment>
<feature type="region of interest" description="Disordered" evidence="10">
    <location>
        <begin position="92"/>
        <end position="152"/>
    </location>
</feature>
<dbReference type="PANTHER" id="PTHR33909:SF1">
    <property type="entry name" value="SEC TRANSLOCON ACCESSORY COMPLEX SUBUNIT YAJC"/>
    <property type="match status" value="1"/>
</dbReference>
<evidence type="ECO:0000313" key="12">
    <source>
        <dbReference type="EMBL" id="KFI49189.1"/>
    </source>
</evidence>
<evidence type="ECO:0000256" key="9">
    <source>
        <dbReference type="ARBA" id="ARBA00023136"/>
    </source>
</evidence>
<proteinExistence type="inferred from homology"/>
<evidence type="ECO:0000256" key="7">
    <source>
        <dbReference type="ARBA" id="ARBA00022989"/>
    </source>
</evidence>
<dbReference type="SMART" id="SM01323">
    <property type="entry name" value="YajC"/>
    <property type="match status" value="1"/>
</dbReference>
<dbReference type="RefSeq" id="WP_051616732.1">
    <property type="nucleotide sequence ID" value="NZ_JGYQ01000002.1"/>
</dbReference>
<gene>
    <name evidence="12" type="ORF">BBOU_0052</name>
</gene>
<evidence type="ECO:0000256" key="6">
    <source>
        <dbReference type="ARBA" id="ARBA00022927"/>
    </source>
</evidence>
<keyword evidence="6" id="KW-0653">Protein transport</keyword>
<comment type="caution">
    <text evidence="12">The sequence shown here is derived from an EMBL/GenBank/DDBJ whole genome shotgun (WGS) entry which is preliminary data.</text>
</comment>
<sequence>MNQNLDPNLIMILVLVLFIVMMWMSSRRMKKQQQQQQEELRQSLVPGTLVVLAGGIIATIVSVDEKYEEVVVDSEGSRMRVKMQSVRGKYIRPAFIDDDDEQQSDNESPAGLPVDNDADAAQASGEDTSSTAQPAAVNSEHTQTATAEPETK</sequence>
<evidence type="ECO:0000256" key="5">
    <source>
        <dbReference type="ARBA" id="ARBA00022692"/>
    </source>
</evidence>
<organism evidence="12 13">
    <name type="scientific">Bifidobacterium boum</name>
    <dbReference type="NCBI Taxonomy" id="78343"/>
    <lineage>
        <taxon>Bacteria</taxon>
        <taxon>Bacillati</taxon>
        <taxon>Actinomycetota</taxon>
        <taxon>Actinomycetes</taxon>
        <taxon>Bifidobacteriales</taxon>
        <taxon>Bifidobacteriaceae</taxon>
        <taxon>Bifidobacterium</taxon>
    </lineage>
</organism>
<keyword evidence="3" id="KW-0813">Transport</keyword>
<dbReference type="AlphaFoldDB" id="A0A086ZRN9"/>
<dbReference type="PANTHER" id="PTHR33909">
    <property type="entry name" value="SEC TRANSLOCON ACCESSORY COMPLEX SUBUNIT YAJC"/>
    <property type="match status" value="1"/>
</dbReference>
<protein>
    <submittedName>
        <fullName evidence="12">Protein translocase subunit YajC</fullName>
    </submittedName>
</protein>
<keyword evidence="13" id="KW-1185">Reference proteome</keyword>
<dbReference type="InterPro" id="IPR003849">
    <property type="entry name" value="Preprotein_translocase_YajC"/>
</dbReference>
<dbReference type="GeneID" id="303203292"/>
<evidence type="ECO:0000313" key="13">
    <source>
        <dbReference type="Proteomes" id="UP000029093"/>
    </source>
</evidence>
<keyword evidence="4" id="KW-1003">Cell membrane</keyword>
<dbReference type="Pfam" id="PF02699">
    <property type="entry name" value="YajC"/>
    <property type="match status" value="1"/>
</dbReference>
<name>A0A086ZRN9_9BIFI</name>
<feature type="transmembrane region" description="Helical" evidence="11">
    <location>
        <begin position="6"/>
        <end position="24"/>
    </location>
</feature>
<dbReference type="OrthoDB" id="3240462at2"/>
<keyword evidence="8" id="KW-0811">Translocation</keyword>
<reference evidence="12 13" key="1">
    <citation type="submission" date="2014-03" db="EMBL/GenBank/DDBJ databases">
        <title>Genomics of Bifidobacteria.</title>
        <authorList>
            <person name="Ventura M."/>
            <person name="Milani C."/>
            <person name="Lugli G.A."/>
        </authorList>
    </citation>
    <scope>NUCLEOTIDE SEQUENCE [LARGE SCALE GENOMIC DNA]</scope>
    <source>
        <strain evidence="12 13">LMG 10736</strain>
    </source>
</reference>
<dbReference type="Proteomes" id="UP000029093">
    <property type="component" value="Unassembled WGS sequence"/>
</dbReference>
<keyword evidence="7 11" id="KW-1133">Transmembrane helix</keyword>
<evidence type="ECO:0000256" key="11">
    <source>
        <dbReference type="SAM" id="Phobius"/>
    </source>
</evidence>
<dbReference type="GO" id="GO:0015031">
    <property type="term" value="P:protein transport"/>
    <property type="evidence" value="ECO:0007669"/>
    <property type="project" value="UniProtKB-KW"/>
</dbReference>
<keyword evidence="9 11" id="KW-0472">Membrane</keyword>
<evidence type="ECO:0000256" key="3">
    <source>
        <dbReference type="ARBA" id="ARBA00022448"/>
    </source>
</evidence>
<evidence type="ECO:0000256" key="10">
    <source>
        <dbReference type="SAM" id="MobiDB-lite"/>
    </source>
</evidence>